<dbReference type="VEuPathDB" id="VectorBase:LDEU012072"/>
<organism evidence="3 4">
    <name type="scientific">Leptotrombidium deliense</name>
    <dbReference type="NCBI Taxonomy" id="299467"/>
    <lineage>
        <taxon>Eukaryota</taxon>
        <taxon>Metazoa</taxon>
        <taxon>Ecdysozoa</taxon>
        <taxon>Arthropoda</taxon>
        <taxon>Chelicerata</taxon>
        <taxon>Arachnida</taxon>
        <taxon>Acari</taxon>
        <taxon>Acariformes</taxon>
        <taxon>Trombidiformes</taxon>
        <taxon>Prostigmata</taxon>
        <taxon>Anystina</taxon>
        <taxon>Parasitengona</taxon>
        <taxon>Trombiculoidea</taxon>
        <taxon>Trombiculidae</taxon>
        <taxon>Leptotrombidium</taxon>
    </lineage>
</organism>
<evidence type="ECO:0000313" key="3">
    <source>
        <dbReference type="EMBL" id="RWS19968.1"/>
    </source>
</evidence>
<dbReference type="Gene3D" id="1.10.340.70">
    <property type="match status" value="1"/>
</dbReference>
<sequence>MHDSILNGGHLGIRRTFERIRERFWWKAMFKDIVNWVTSCKICNLVKPHKGKSAELKPIKPGERPMSKIGLDIIGMLPTSTRGNRFILVVTCYLTKYAITKAVKHVTAKDVAEFLLHDVILKFSAFETLISDNGVQFRSNLIKELNLLMKAIHKFTTPYKPSTAGMVERLNRSLMQLLKTYVDKDPLKWDTVLPFITHTYNISYQSSINTTPFYLTHGYQPKVPIDICLNNNTSKIHDYSDYVYEVSINLQKAREVAKKHIEQTLRI</sequence>
<dbReference type="GO" id="GO:0003676">
    <property type="term" value="F:nucleic acid binding"/>
    <property type="evidence" value="ECO:0007669"/>
    <property type="project" value="InterPro"/>
</dbReference>
<evidence type="ECO:0000313" key="4">
    <source>
        <dbReference type="Proteomes" id="UP000288716"/>
    </source>
</evidence>
<comment type="caution">
    <text evidence="3">The sequence shown here is derived from an EMBL/GenBank/DDBJ whole genome shotgun (WGS) entry which is preliminary data.</text>
</comment>
<dbReference type="EMBL" id="NCKV01021161">
    <property type="protein sequence ID" value="RWS19968.1"/>
    <property type="molecule type" value="Genomic_DNA"/>
</dbReference>
<dbReference type="InterPro" id="IPR001584">
    <property type="entry name" value="Integrase_cat-core"/>
</dbReference>
<keyword evidence="4" id="KW-1185">Reference proteome</keyword>
<dbReference type="PROSITE" id="PS50994">
    <property type="entry name" value="INTEGRASE"/>
    <property type="match status" value="1"/>
</dbReference>
<dbReference type="InterPro" id="IPR036397">
    <property type="entry name" value="RNaseH_sf"/>
</dbReference>
<dbReference type="FunFam" id="3.30.420.10:FF:000032">
    <property type="entry name" value="Retrovirus-related Pol polyprotein from transposon 297-like Protein"/>
    <property type="match status" value="1"/>
</dbReference>
<dbReference type="Proteomes" id="UP000288716">
    <property type="component" value="Unassembled WGS sequence"/>
</dbReference>
<accession>A0A443RXT2</accession>
<gene>
    <name evidence="3" type="ORF">B4U80_02233</name>
</gene>
<dbReference type="SUPFAM" id="SSF53098">
    <property type="entry name" value="Ribonuclease H-like"/>
    <property type="match status" value="1"/>
</dbReference>
<proteinExistence type="predicted"/>
<evidence type="ECO:0000256" key="1">
    <source>
        <dbReference type="ARBA" id="ARBA00012493"/>
    </source>
</evidence>
<evidence type="ECO:0000259" key="2">
    <source>
        <dbReference type="PROSITE" id="PS50994"/>
    </source>
</evidence>
<name>A0A443RXT2_9ACAR</name>
<protein>
    <recommendedName>
        <fullName evidence="1">RNA-directed DNA polymerase</fullName>
        <ecNumber evidence="1">2.7.7.49</ecNumber>
    </recommendedName>
</protein>
<dbReference type="InterPro" id="IPR041588">
    <property type="entry name" value="Integrase_H2C2"/>
</dbReference>
<dbReference type="GO" id="GO:0003964">
    <property type="term" value="F:RNA-directed DNA polymerase activity"/>
    <property type="evidence" value="ECO:0007669"/>
    <property type="project" value="UniProtKB-EC"/>
</dbReference>
<dbReference type="AlphaFoldDB" id="A0A443RXT2"/>
<dbReference type="OrthoDB" id="6496015at2759"/>
<feature type="domain" description="Integrase catalytic" evidence="2">
    <location>
        <begin position="61"/>
        <end position="232"/>
    </location>
</feature>
<dbReference type="PANTHER" id="PTHR37984">
    <property type="entry name" value="PROTEIN CBG26694"/>
    <property type="match status" value="1"/>
</dbReference>
<dbReference type="STRING" id="299467.A0A443RXT2"/>
<dbReference type="PANTHER" id="PTHR37984:SF5">
    <property type="entry name" value="PROTEIN NYNRIN-LIKE"/>
    <property type="match status" value="1"/>
</dbReference>
<reference evidence="3 4" key="1">
    <citation type="journal article" date="2018" name="Gigascience">
        <title>Genomes of trombidid mites reveal novel predicted allergens and laterally-transferred genes associated with secondary metabolism.</title>
        <authorList>
            <person name="Dong X."/>
            <person name="Chaisiri K."/>
            <person name="Xia D."/>
            <person name="Armstrong S.D."/>
            <person name="Fang Y."/>
            <person name="Donnelly M.J."/>
            <person name="Kadowaki T."/>
            <person name="McGarry J.W."/>
            <person name="Darby A.C."/>
            <person name="Makepeace B.L."/>
        </authorList>
    </citation>
    <scope>NUCLEOTIDE SEQUENCE [LARGE SCALE GENOMIC DNA]</scope>
    <source>
        <strain evidence="3">UoL-UT</strain>
    </source>
</reference>
<dbReference type="GO" id="GO:0015074">
    <property type="term" value="P:DNA integration"/>
    <property type="evidence" value="ECO:0007669"/>
    <property type="project" value="InterPro"/>
</dbReference>
<dbReference type="Gene3D" id="3.30.420.10">
    <property type="entry name" value="Ribonuclease H-like superfamily/Ribonuclease H"/>
    <property type="match status" value="1"/>
</dbReference>
<dbReference type="InterPro" id="IPR012337">
    <property type="entry name" value="RNaseH-like_sf"/>
</dbReference>
<dbReference type="Pfam" id="PF17921">
    <property type="entry name" value="Integrase_H2C2"/>
    <property type="match status" value="1"/>
</dbReference>
<dbReference type="InterPro" id="IPR050951">
    <property type="entry name" value="Retrovirus_Pol_polyprotein"/>
</dbReference>
<dbReference type="EC" id="2.7.7.49" evidence="1"/>